<keyword evidence="4 6" id="KW-0472">Membrane</keyword>
<sequence>MSNTSLSLSPPRSRSSSSNSSHLPASDQVLSPLSEANTSHHGLNSTNSQFNNIFKTSSTEDMSENGDGAYNARFHHNADTKKRRHFFQHANDGQDLESLNSDNGIRDEQHSSESSPSIFTGEIVTPIKTSKWNPIRRLFRFIQSLLLDPIQTFFLKTDHVNGRKVLCWKCVSPRVLCGILFVYFALTCTLALAWFTGWIVLEDDAQSAPDSSTIFPKSLLLPPHGPIFALAILVYIAYLVGWTTHVLTSMPALLGMLITGFLMRNIPYVSLLPQAIPPQFASTLRSFALCTILLKAGLGLNLGALLRLGHTTLLLATLPNLMECLAIAIPSAYILRIPFVWSFMLGCTLVSVSPAVVVPNMVSLQERQLGTRKGIPSMVLGAASLDDVLAISGFSIFLGLAFDSGTSLVLLIFHAPIEICCGIFGGILLGILMWPLTLLDHKTDKLRALAIFVVSLCTVYGTSKIGYSGSGTMAVMVMGTVVGKLWNKEQLLYMNRVTGSVWIVAQPLLFSLIGSAIDVSTLKWSVVGYGVGIIATGLVFRMISVFVVSLCCCSSLNLKESLYMLVVFLPKATVQAALGPIPLGMALQQDYGDGSLQIEWAENILTLAVLTILLTAPLGAALIGILGPILLEKDHRGGECVDVGREGLEMKSVEQMENSMALKETPVHHEDLQDTDEHDSADGSMSCTSSNM</sequence>
<dbReference type="AlphaFoldDB" id="A0A7S1KR58"/>
<feature type="region of interest" description="Disordered" evidence="5">
    <location>
        <begin position="661"/>
        <end position="692"/>
    </location>
</feature>
<proteinExistence type="predicted"/>
<dbReference type="InterPro" id="IPR051843">
    <property type="entry name" value="CPA1_transporter"/>
</dbReference>
<feature type="region of interest" description="Disordered" evidence="5">
    <location>
        <begin position="1"/>
        <end position="27"/>
    </location>
</feature>
<evidence type="ECO:0000313" key="8">
    <source>
        <dbReference type="EMBL" id="CAD9082861.1"/>
    </source>
</evidence>
<keyword evidence="2 6" id="KW-0812">Transmembrane</keyword>
<evidence type="ECO:0000256" key="5">
    <source>
        <dbReference type="SAM" id="MobiDB-lite"/>
    </source>
</evidence>
<feature type="transmembrane region" description="Helical" evidence="6">
    <location>
        <begin position="604"/>
        <end position="626"/>
    </location>
</feature>
<dbReference type="GO" id="GO:0016020">
    <property type="term" value="C:membrane"/>
    <property type="evidence" value="ECO:0007669"/>
    <property type="project" value="UniProtKB-SubCell"/>
</dbReference>
<feature type="transmembrane region" description="Helical" evidence="6">
    <location>
        <begin position="313"/>
        <end position="333"/>
    </location>
</feature>
<feature type="transmembrane region" description="Helical" evidence="6">
    <location>
        <begin position="379"/>
        <end position="402"/>
    </location>
</feature>
<feature type="transmembrane region" description="Helical" evidence="6">
    <location>
        <begin position="562"/>
        <end position="584"/>
    </location>
</feature>
<feature type="transmembrane region" description="Helical" evidence="6">
    <location>
        <begin position="446"/>
        <end position="463"/>
    </location>
</feature>
<gene>
    <name evidence="8" type="ORF">PCOS0759_LOCUS6101</name>
</gene>
<evidence type="ECO:0000256" key="3">
    <source>
        <dbReference type="ARBA" id="ARBA00022989"/>
    </source>
</evidence>
<evidence type="ECO:0000256" key="1">
    <source>
        <dbReference type="ARBA" id="ARBA00004141"/>
    </source>
</evidence>
<feature type="transmembrane region" description="Helical" evidence="6">
    <location>
        <begin position="221"/>
        <end position="240"/>
    </location>
</feature>
<reference evidence="8" key="1">
    <citation type="submission" date="2021-01" db="EMBL/GenBank/DDBJ databases">
        <authorList>
            <person name="Corre E."/>
            <person name="Pelletier E."/>
            <person name="Niang G."/>
            <person name="Scheremetjew M."/>
            <person name="Finn R."/>
            <person name="Kale V."/>
            <person name="Holt S."/>
            <person name="Cochrane G."/>
            <person name="Meng A."/>
            <person name="Brown T."/>
            <person name="Cohen L."/>
        </authorList>
    </citation>
    <scope>NUCLEOTIDE SEQUENCE</scope>
    <source>
        <strain evidence="8">WS</strain>
    </source>
</reference>
<organism evidence="8">
    <name type="scientific">Percolomonas cosmopolitus</name>
    <dbReference type="NCBI Taxonomy" id="63605"/>
    <lineage>
        <taxon>Eukaryota</taxon>
        <taxon>Discoba</taxon>
        <taxon>Heterolobosea</taxon>
        <taxon>Tetramitia</taxon>
        <taxon>Eutetramitia</taxon>
        <taxon>Percolomonadidae</taxon>
        <taxon>Percolomonas</taxon>
    </lineage>
</organism>
<evidence type="ECO:0000259" key="7">
    <source>
        <dbReference type="Pfam" id="PF00999"/>
    </source>
</evidence>
<evidence type="ECO:0000256" key="2">
    <source>
        <dbReference type="ARBA" id="ARBA00022692"/>
    </source>
</evidence>
<feature type="compositionally biased region" description="Polar residues" evidence="5">
    <location>
        <begin position="683"/>
        <end position="692"/>
    </location>
</feature>
<feature type="domain" description="Cation/H+ exchanger transmembrane" evidence="7">
    <location>
        <begin position="237"/>
        <end position="618"/>
    </location>
</feature>
<keyword evidence="3 6" id="KW-1133">Transmembrane helix</keyword>
<name>A0A7S1KR58_9EUKA</name>
<dbReference type="GO" id="GO:1902600">
    <property type="term" value="P:proton transmembrane transport"/>
    <property type="evidence" value="ECO:0007669"/>
    <property type="project" value="InterPro"/>
</dbReference>
<feature type="transmembrane region" description="Helical" evidence="6">
    <location>
        <begin position="499"/>
        <end position="517"/>
    </location>
</feature>
<feature type="transmembrane region" description="Helical" evidence="6">
    <location>
        <begin position="529"/>
        <end position="550"/>
    </location>
</feature>
<accession>A0A7S1KR58</accession>
<feature type="transmembrane region" description="Helical" evidence="6">
    <location>
        <begin position="469"/>
        <end position="487"/>
    </location>
</feature>
<dbReference type="EMBL" id="HBGD01007310">
    <property type="protein sequence ID" value="CAD9082861.1"/>
    <property type="molecule type" value="Transcribed_RNA"/>
</dbReference>
<dbReference type="Pfam" id="PF00999">
    <property type="entry name" value="Na_H_Exchanger"/>
    <property type="match status" value="1"/>
</dbReference>
<feature type="transmembrane region" description="Helical" evidence="6">
    <location>
        <begin position="408"/>
        <end position="434"/>
    </location>
</feature>
<dbReference type="GO" id="GO:0015297">
    <property type="term" value="F:antiporter activity"/>
    <property type="evidence" value="ECO:0007669"/>
    <property type="project" value="InterPro"/>
</dbReference>
<feature type="transmembrane region" description="Helical" evidence="6">
    <location>
        <begin position="247"/>
        <end position="266"/>
    </location>
</feature>
<evidence type="ECO:0000256" key="6">
    <source>
        <dbReference type="SAM" id="Phobius"/>
    </source>
</evidence>
<feature type="compositionally biased region" description="Low complexity" evidence="5">
    <location>
        <begin position="1"/>
        <end position="21"/>
    </location>
</feature>
<dbReference type="InterPro" id="IPR006153">
    <property type="entry name" value="Cation/H_exchanger_TM"/>
</dbReference>
<evidence type="ECO:0000256" key="4">
    <source>
        <dbReference type="ARBA" id="ARBA00023136"/>
    </source>
</evidence>
<protein>
    <recommendedName>
        <fullName evidence="7">Cation/H+ exchanger transmembrane domain-containing protein</fullName>
    </recommendedName>
</protein>
<feature type="transmembrane region" description="Helical" evidence="6">
    <location>
        <begin position="286"/>
        <end position="306"/>
    </location>
</feature>
<dbReference type="PANTHER" id="PTHR31102:SF1">
    <property type="entry name" value="CATION_H+ EXCHANGER DOMAIN-CONTAINING PROTEIN"/>
    <property type="match status" value="1"/>
</dbReference>
<feature type="region of interest" description="Disordered" evidence="5">
    <location>
        <begin position="92"/>
        <end position="117"/>
    </location>
</feature>
<feature type="transmembrane region" description="Helical" evidence="6">
    <location>
        <begin position="175"/>
        <end position="201"/>
    </location>
</feature>
<comment type="subcellular location">
    <subcellularLocation>
        <location evidence="1">Membrane</location>
        <topology evidence="1">Multi-pass membrane protein</topology>
    </subcellularLocation>
</comment>
<dbReference type="PANTHER" id="PTHR31102">
    <property type="match status" value="1"/>
</dbReference>
<feature type="transmembrane region" description="Helical" evidence="6">
    <location>
        <begin position="339"/>
        <end position="358"/>
    </location>
</feature>